<dbReference type="OrthoDB" id="431169at2759"/>
<keyword evidence="2 4" id="KW-0694">RNA-binding</keyword>
<proteinExistence type="predicted"/>
<dbReference type="GO" id="GO:0005634">
    <property type="term" value="C:nucleus"/>
    <property type="evidence" value="ECO:0007669"/>
    <property type="project" value="UniProtKB-SubCell"/>
</dbReference>
<dbReference type="AlphaFoldDB" id="A0A267FCR8"/>
<organism evidence="6 7">
    <name type="scientific">Macrostomum lignano</name>
    <dbReference type="NCBI Taxonomy" id="282301"/>
    <lineage>
        <taxon>Eukaryota</taxon>
        <taxon>Metazoa</taxon>
        <taxon>Spiralia</taxon>
        <taxon>Lophotrochozoa</taxon>
        <taxon>Platyhelminthes</taxon>
        <taxon>Rhabditophora</taxon>
        <taxon>Macrostomorpha</taxon>
        <taxon>Macrostomida</taxon>
        <taxon>Macrostomidae</taxon>
        <taxon>Macrostomum</taxon>
    </lineage>
</organism>
<name>A0A267FCR8_9PLAT</name>
<dbReference type="PROSITE" id="PS50102">
    <property type="entry name" value="RRM"/>
    <property type="match status" value="1"/>
</dbReference>
<dbReference type="InterPro" id="IPR000504">
    <property type="entry name" value="RRM_dom"/>
</dbReference>
<dbReference type="SMART" id="SM00360">
    <property type="entry name" value="RRM"/>
    <property type="match status" value="1"/>
</dbReference>
<gene>
    <name evidence="6" type="ORF">BOX15_Mlig007979g1</name>
</gene>
<evidence type="ECO:0000313" key="7">
    <source>
        <dbReference type="Proteomes" id="UP000215902"/>
    </source>
</evidence>
<dbReference type="Pfam" id="PF00076">
    <property type="entry name" value="RRM_1"/>
    <property type="match status" value="1"/>
</dbReference>
<feature type="domain" description="RRM" evidence="5">
    <location>
        <begin position="71"/>
        <end position="153"/>
    </location>
</feature>
<dbReference type="FunFam" id="3.30.70.330:FF:000037">
    <property type="entry name" value="RNA-binding protein with multiple splicing 2"/>
    <property type="match status" value="1"/>
</dbReference>
<dbReference type="STRING" id="282301.A0A267FCR8"/>
<dbReference type="Gene3D" id="3.30.70.330">
    <property type="match status" value="1"/>
</dbReference>
<keyword evidence="7" id="KW-1185">Reference proteome</keyword>
<evidence type="ECO:0000256" key="4">
    <source>
        <dbReference type="PROSITE-ProRule" id="PRU00176"/>
    </source>
</evidence>
<evidence type="ECO:0000313" key="6">
    <source>
        <dbReference type="EMBL" id="PAA71565.1"/>
    </source>
</evidence>
<accession>A0A267FCR8</accession>
<keyword evidence="3" id="KW-0539">Nucleus</keyword>
<dbReference type="SUPFAM" id="SSF54928">
    <property type="entry name" value="RNA-binding domain, RBD"/>
    <property type="match status" value="1"/>
</dbReference>
<feature type="non-terminal residue" evidence="6">
    <location>
        <position position="1"/>
    </location>
</feature>
<dbReference type="EMBL" id="NIVC01001156">
    <property type="protein sequence ID" value="PAA71565.1"/>
    <property type="molecule type" value="Genomic_DNA"/>
</dbReference>
<dbReference type="GO" id="GO:0003723">
    <property type="term" value="F:RNA binding"/>
    <property type="evidence" value="ECO:0007669"/>
    <property type="project" value="UniProtKB-UniRule"/>
</dbReference>
<dbReference type="InterPro" id="IPR012677">
    <property type="entry name" value="Nucleotide-bd_a/b_plait_sf"/>
</dbReference>
<comment type="caution">
    <text evidence="6">The sequence shown here is derived from an EMBL/GenBank/DDBJ whole genome shotgun (WGS) entry which is preliminary data.</text>
</comment>
<evidence type="ECO:0000256" key="1">
    <source>
        <dbReference type="ARBA" id="ARBA00004123"/>
    </source>
</evidence>
<evidence type="ECO:0000256" key="2">
    <source>
        <dbReference type="ARBA" id="ARBA00022884"/>
    </source>
</evidence>
<comment type="subcellular location">
    <subcellularLocation>
        <location evidence="1">Nucleus</location>
    </subcellularLocation>
</comment>
<dbReference type="PANTHER" id="PTHR10501">
    <property type="entry name" value="U1 SMALL NUCLEAR RIBONUCLEOPROTEIN A/U2 SMALL NUCLEAR RIBONUCLEOPROTEIN B"/>
    <property type="match status" value="1"/>
</dbReference>
<dbReference type="Proteomes" id="UP000215902">
    <property type="component" value="Unassembled WGS sequence"/>
</dbReference>
<evidence type="ECO:0000259" key="5">
    <source>
        <dbReference type="PROSITE" id="PS50102"/>
    </source>
</evidence>
<reference evidence="6 7" key="1">
    <citation type="submission" date="2017-06" db="EMBL/GenBank/DDBJ databases">
        <title>A platform for efficient transgenesis in Macrostomum lignano, a flatworm model organism for stem cell research.</title>
        <authorList>
            <person name="Berezikov E."/>
        </authorList>
    </citation>
    <scope>NUCLEOTIDE SEQUENCE [LARGE SCALE GENOMIC DNA]</scope>
    <source>
        <strain evidence="6">DV1</strain>
        <tissue evidence="6">Whole organism</tissue>
    </source>
</reference>
<sequence length="230" mass="25587">FWPQPNSILPCHLHASTKGLFHFQPSAEAINFPRSKMMPMVSPVTLNNENNMAMSQSRDSVNTCGGEDEVRTLFVSGLPMDTKSRELYLLFRGFKGYETSLLKVTGKNGKTTSPVGFVTFKSRLDAEMAKKDLQGVKFDLEMPQTLRLEFAKSNTKVTKPKQHSPQQAAAHQTLLHQLAGPELPAFIPTTDAWPTHPAFSYADLTTPTLFPSTALQPLTQMPIRALPRLM</sequence>
<dbReference type="InterPro" id="IPR035979">
    <property type="entry name" value="RBD_domain_sf"/>
</dbReference>
<evidence type="ECO:0000256" key="3">
    <source>
        <dbReference type="ARBA" id="ARBA00023242"/>
    </source>
</evidence>
<protein>
    <recommendedName>
        <fullName evidence="5">RRM domain-containing protein</fullName>
    </recommendedName>
</protein>